<protein>
    <submittedName>
        <fullName evidence="2">Uncharacterized protein</fullName>
    </submittedName>
</protein>
<sequence>MVQQTTAKAAAVEGIPYGTAIKIWQKFKATKSTKNHPRTGRPRKNTTQDECHIIRTATKSCRMTLRDISNQSTSNSSVETVCQCRQDNSYLLGFSGSDLIQPIPVVGKRSSQI</sequence>
<feature type="compositionally biased region" description="Basic residues" evidence="1">
    <location>
        <begin position="28"/>
        <end position="44"/>
    </location>
</feature>
<gene>
    <name evidence="2" type="ORF">FA15DRAFT_296486</name>
</gene>
<dbReference type="EMBL" id="ML210449">
    <property type="protein sequence ID" value="TFK17931.1"/>
    <property type="molecule type" value="Genomic_DNA"/>
</dbReference>
<reference evidence="2 3" key="1">
    <citation type="journal article" date="2019" name="Nat. Ecol. Evol.">
        <title>Megaphylogeny resolves global patterns of mushroom evolution.</title>
        <authorList>
            <person name="Varga T."/>
            <person name="Krizsan K."/>
            <person name="Foldi C."/>
            <person name="Dima B."/>
            <person name="Sanchez-Garcia M."/>
            <person name="Sanchez-Ramirez S."/>
            <person name="Szollosi G.J."/>
            <person name="Szarkandi J.G."/>
            <person name="Papp V."/>
            <person name="Albert L."/>
            <person name="Andreopoulos W."/>
            <person name="Angelini C."/>
            <person name="Antonin V."/>
            <person name="Barry K.W."/>
            <person name="Bougher N.L."/>
            <person name="Buchanan P."/>
            <person name="Buyck B."/>
            <person name="Bense V."/>
            <person name="Catcheside P."/>
            <person name="Chovatia M."/>
            <person name="Cooper J."/>
            <person name="Damon W."/>
            <person name="Desjardin D."/>
            <person name="Finy P."/>
            <person name="Geml J."/>
            <person name="Haridas S."/>
            <person name="Hughes K."/>
            <person name="Justo A."/>
            <person name="Karasinski D."/>
            <person name="Kautmanova I."/>
            <person name="Kiss B."/>
            <person name="Kocsube S."/>
            <person name="Kotiranta H."/>
            <person name="LaButti K.M."/>
            <person name="Lechner B.E."/>
            <person name="Liimatainen K."/>
            <person name="Lipzen A."/>
            <person name="Lukacs Z."/>
            <person name="Mihaltcheva S."/>
            <person name="Morgado L.N."/>
            <person name="Niskanen T."/>
            <person name="Noordeloos M.E."/>
            <person name="Ohm R.A."/>
            <person name="Ortiz-Santana B."/>
            <person name="Ovrebo C."/>
            <person name="Racz N."/>
            <person name="Riley R."/>
            <person name="Savchenko A."/>
            <person name="Shiryaev A."/>
            <person name="Soop K."/>
            <person name="Spirin V."/>
            <person name="Szebenyi C."/>
            <person name="Tomsovsky M."/>
            <person name="Tulloss R.E."/>
            <person name="Uehling J."/>
            <person name="Grigoriev I.V."/>
            <person name="Vagvolgyi C."/>
            <person name="Papp T."/>
            <person name="Martin F.M."/>
            <person name="Miettinen O."/>
            <person name="Hibbett D.S."/>
            <person name="Nagy L.G."/>
        </authorList>
    </citation>
    <scope>NUCLEOTIDE SEQUENCE [LARGE SCALE GENOMIC DNA]</scope>
    <source>
        <strain evidence="2 3">CBS 121175</strain>
    </source>
</reference>
<keyword evidence="3" id="KW-1185">Reference proteome</keyword>
<dbReference type="AlphaFoldDB" id="A0A5C3KD64"/>
<organism evidence="2 3">
    <name type="scientific">Coprinopsis marcescibilis</name>
    <name type="common">Agaric fungus</name>
    <name type="synonym">Psathyrella marcescibilis</name>
    <dbReference type="NCBI Taxonomy" id="230819"/>
    <lineage>
        <taxon>Eukaryota</taxon>
        <taxon>Fungi</taxon>
        <taxon>Dikarya</taxon>
        <taxon>Basidiomycota</taxon>
        <taxon>Agaricomycotina</taxon>
        <taxon>Agaricomycetes</taxon>
        <taxon>Agaricomycetidae</taxon>
        <taxon>Agaricales</taxon>
        <taxon>Agaricineae</taxon>
        <taxon>Psathyrellaceae</taxon>
        <taxon>Coprinopsis</taxon>
    </lineage>
</organism>
<evidence type="ECO:0000313" key="3">
    <source>
        <dbReference type="Proteomes" id="UP000307440"/>
    </source>
</evidence>
<evidence type="ECO:0000256" key="1">
    <source>
        <dbReference type="SAM" id="MobiDB-lite"/>
    </source>
</evidence>
<proteinExistence type="predicted"/>
<name>A0A5C3KD64_COPMA</name>
<dbReference type="Proteomes" id="UP000307440">
    <property type="component" value="Unassembled WGS sequence"/>
</dbReference>
<dbReference type="OrthoDB" id="2431447at2759"/>
<evidence type="ECO:0000313" key="2">
    <source>
        <dbReference type="EMBL" id="TFK17931.1"/>
    </source>
</evidence>
<accession>A0A5C3KD64</accession>
<feature type="region of interest" description="Disordered" evidence="1">
    <location>
        <begin position="28"/>
        <end position="49"/>
    </location>
</feature>